<keyword evidence="2" id="KW-0732">Signal</keyword>
<dbReference type="Proteomes" id="UP000223525">
    <property type="component" value="Unassembled WGS sequence"/>
</dbReference>
<dbReference type="EMBL" id="NIRK01000001">
    <property type="protein sequence ID" value="PHH99902.1"/>
    <property type="molecule type" value="Genomic_DNA"/>
</dbReference>
<evidence type="ECO:0000313" key="7">
    <source>
        <dbReference type="Proteomes" id="UP000197638"/>
    </source>
</evidence>
<name>A0A0D6GM77_FUSNP</name>
<dbReference type="Pfam" id="PF04956">
    <property type="entry name" value="TrbC"/>
    <property type="match status" value="1"/>
</dbReference>
<gene>
    <name evidence="5" type="ORF">CA836_09725</name>
    <name evidence="4" type="ORF">CBG61_12390</name>
    <name evidence="3" type="ORF">RO02_06130</name>
</gene>
<evidence type="ECO:0000256" key="1">
    <source>
        <dbReference type="SAM" id="Phobius"/>
    </source>
</evidence>
<dbReference type="AlphaFoldDB" id="A0A0D6GM77"/>
<reference evidence="5 8" key="2">
    <citation type="submission" date="2017-06" db="EMBL/GenBank/DDBJ databases">
        <title>Draft genome sequence of Fusobacterium nucleatum subsp. polymorphum KCOM 1248 (=ChDC F113).</title>
        <authorList>
            <person name="Kook J.-K."/>
            <person name="Park S.-N."/>
            <person name="Lim Y.K."/>
            <person name="Roh H."/>
        </authorList>
    </citation>
    <scope>NUCLEOTIDE SEQUENCE [LARGE SCALE GENOMIC DNA]</scope>
    <source>
        <strain evidence="5">KCOM 1248</strain>
        <strain evidence="8">KCOM 1248 (ChDC F113)</strain>
    </source>
</reference>
<keyword evidence="1" id="KW-1133">Transmembrane helix</keyword>
<dbReference type="Proteomes" id="UP000067061">
    <property type="component" value="Chromosome"/>
</dbReference>
<evidence type="ECO:0000256" key="2">
    <source>
        <dbReference type="SAM" id="SignalP"/>
    </source>
</evidence>
<dbReference type="RefSeq" id="WP_005898517.1">
    <property type="nucleotide sequence ID" value="NZ_CP013121.1"/>
</dbReference>
<evidence type="ECO:0000313" key="3">
    <source>
        <dbReference type="EMBL" id="ALM94211.1"/>
    </source>
</evidence>
<dbReference type="GeneID" id="45635471"/>
<organism evidence="5 8">
    <name type="scientific">Fusobacterium nucleatum subsp. polymorphum</name>
    <name type="common">Fusobacterium polymorphum</name>
    <dbReference type="NCBI Taxonomy" id="76857"/>
    <lineage>
        <taxon>Bacteria</taxon>
        <taxon>Fusobacteriati</taxon>
        <taxon>Fusobacteriota</taxon>
        <taxon>Fusobacteriia</taxon>
        <taxon>Fusobacteriales</taxon>
        <taxon>Fusobacteriaceae</taxon>
        <taxon>Fusobacterium</taxon>
    </lineage>
</organism>
<sequence length="106" mass="11306">MEKVNNFLKRKKMYIAAFLLLSSNAMAATADAPWISGLDKLMKILTGPTARIISILALALLGFAIMAGLTENLSKRAIGWIAGSTIVFAAATWGPKFLGYSGALLM</sequence>
<keyword evidence="1" id="KW-0812">Transmembrane</keyword>
<evidence type="ECO:0000313" key="4">
    <source>
        <dbReference type="EMBL" id="ASG29590.1"/>
    </source>
</evidence>
<feature type="signal peptide" evidence="2">
    <location>
        <begin position="1"/>
        <end position="27"/>
    </location>
</feature>
<evidence type="ECO:0000313" key="6">
    <source>
        <dbReference type="Proteomes" id="UP000067061"/>
    </source>
</evidence>
<feature type="transmembrane region" description="Helical" evidence="1">
    <location>
        <begin position="77"/>
        <end position="98"/>
    </location>
</feature>
<reference evidence="3 6" key="1">
    <citation type="submission" date="2015-11" db="EMBL/GenBank/DDBJ databases">
        <authorList>
            <person name="Kook J.-K."/>
            <person name="Park S.-N."/>
            <person name="Lim Y.K."/>
            <person name="Jo E."/>
        </authorList>
    </citation>
    <scope>NUCLEOTIDE SEQUENCE [LARGE SCALE GENOMIC DNA]</scope>
    <source>
        <strain evidence="3 6">ChDC F306</strain>
    </source>
</reference>
<evidence type="ECO:0000313" key="8">
    <source>
        <dbReference type="Proteomes" id="UP000223525"/>
    </source>
</evidence>
<dbReference type="KEGG" id="fpol:ERS445057_01704"/>
<accession>A0A0D6GM77</accession>
<dbReference type="EMBL" id="CP022123">
    <property type="protein sequence ID" value="ASG29590.1"/>
    <property type="molecule type" value="Genomic_DNA"/>
</dbReference>
<dbReference type="EMBL" id="CP013121">
    <property type="protein sequence ID" value="ALM94211.1"/>
    <property type="molecule type" value="Genomic_DNA"/>
</dbReference>
<dbReference type="Proteomes" id="UP000197638">
    <property type="component" value="Chromosome"/>
</dbReference>
<protein>
    <submittedName>
        <fullName evidence="5">Conjugal transfer protein TrbC</fullName>
    </submittedName>
</protein>
<dbReference type="InterPro" id="IPR007039">
    <property type="entry name" value="TrbC/VirB2"/>
</dbReference>
<reference evidence="4 7" key="3">
    <citation type="submission" date="2017-06" db="EMBL/GenBank/DDBJ databases">
        <title>Genome sequencing of Fusobacterium nucleatum subsp. polymorphum KCOM 1275 (=ChDC F310).</title>
        <authorList>
            <person name="Kook J.-K."/>
            <person name="Park S.-N."/>
            <person name="Lim Y.K."/>
            <person name="Roh H."/>
        </authorList>
    </citation>
    <scope>NUCLEOTIDE SEQUENCE [LARGE SCALE GENOMIC DNA]</scope>
    <source>
        <strain evidence="4 7">KCOM 1275</strain>
    </source>
</reference>
<evidence type="ECO:0000313" key="5">
    <source>
        <dbReference type="EMBL" id="PHH99902.1"/>
    </source>
</evidence>
<proteinExistence type="predicted"/>
<feature type="chain" id="PRO_5014223157" evidence="2">
    <location>
        <begin position="28"/>
        <end position="106"/>
    </location>
</feature>
<feature type="transmembrane region" description="Helical" evidence="1">
    <location>
        <begin position="51"/>
        <end position="70"/>
    </location>
</feature>
<keyword evidence="1" id="KW-0472">Membrane</keyword>